<keyword evidence="1" id="KW-1133">Transmembrane helix</keyword>
<dbReference type="RefSeq" id="WP_284032534.1">
    <property type="nucleotide sequence ID" value="NZ_CP126154.1"/>
</dbReference>
<dbReference type="Proteomes" id="UP001596461">
    <property type="component" value="Unassembled WGS sequence"/>
</dbReference>
<evidence type="ECO:0000256" key="1">
    <source>
        <dbReference type="SAM" id="Phobius"/>
    </source>
</evidence>
<gene>
    <name evidence="3" type="ORF">ACFQL9_12550</name>
</gene>
<feature type="domain" description="DUF3592" evidence="2">
    <location>
        <begin position="51"/>
        <end position="135"/>
    </location>
</feature>
<accession>A0ABD5WER3</accession>
<keyword evidence="1" id="KW-0472">Membrane</keyword>
<keyword evidence="4" id="KW-1185">Reference proteome</keyword>
<evidence type="ECO:0000259" key="2">
    <source>
        <dbReference type="Pfam" id="PF12158"/>
    </source>
</evidence>
<proteinExistence type="predicted"/>
<sequence length="165" mass="17127">MADKWSLSVDTPDSLRRALLLLVVGLAATSFGAYDYTQQSDAVDDAVEIDAEVVAVGVDATAGGSGAGTDYRPTAEFTYEYDGETYTSTSVFPSATSPTYDTESAAREVLAGYDAGDTVTAYVDPDAPGDAFLLDRTSNAPLLFAGIGALFVAVGGVSTVRRLRG</sequence>
<feature type="transmembrane region" description="Helical" evidence="1">
    <location>
        <begin position="142"/>
        <end position="160"/>
    </location>
</feature>
<name>A0ABD5WER3_9EURY</name>
<keyword evidence="1" id="KW-0812">Transmembrane</keyword>
<protein>
    <submittedName>
        <fullName evidence="3">DUF3592 domain-containing protein</fullName>
    </submittedName>
</protein>
<dbReference type="InterPro" id="IPR021994">
    <property type="entry name" value="DUF3592"/>
</dbReference>
<organism evidence="3 4">
    <name type="scientific">Halobaculum lipolyticum</name>
    <dbReference type="NCBI Taxonomy" id="3032001"/>
    <lineage>
        <taxon>Archaea</taxon>
        <taxon>Methanobacteriati</taxon>
        <taxon>Methanobacteriota</taxon>
        <taxon>Stenosarchaea group</taxon>
        <taxon>Halobacteria</taxon>
        <taxon>Halobacteriales</taxon>
        <taxon>Haloferacaceae</taxon>
        <taxon>Halobaculum</taxon>
    </lineage>
</organism>
<comment type="caution">
    <text evidence="3">The sequence shown here is derived from an EMBL/GenBank/DDBJ whole genome shotgun (WGS) entry which is preliminary data.</text>
</comment>
<dbReference type="AlphaFoldDB" id="A0ABD5WER3"/>
<evidence type="ECO:0000313" key="4">
    <source>
        <dbReference type="Proteomes" id="UP001596461"/>
    </source>
</evidence>
<dbReference type="EMBL" id="JBHTAH010000011">
    <property type="protein sequence ID" value="MFC7070474.1"/>
    <property type="molecule type" value="Genomic_DNA"/>
</dbReference>
<evidence type="ECO:0000313" key="3">
    <source>
        <dbReference type="EMBL" id="MFC7070474.1"/>
    </source>
</evidence>
<dbReference type="Pfam" id="PF12158">
    <property type="entry name" value="DUF3592"/>
    <property type="match status" value="1"/>
</dbReference>
<reference evidence="3 4" key="1">
    <citation type="journal article" date="2019" name="Int. J. Syst. Evol. Microbiol.">
        <title>The Global Catalogue of Microorganisms (GCM) 10K type strain sequencing project: providing services to taxonomists for standard genome sequencing and annotation.</title>
        <authorList>
            <consortium name="The Broad Institute Genomics Platform"/>
            <consortium name="The Broad Institute Genome Sequencing Center for Infectious Disease"/>
            <person name="Wu L."/>
            <person name="Ma J."/>
        </authorList>
    </citation>
    <scope>NUCLEOTIDE SEQUENCE [LARGE SCALE GENOMIC DNA]</scope>
    <source>
        <strain evidence="3 4">DT31</strain>
    </source>
</reference>
<dbReference type="GeneID" id="81124394"/>